<name>A0A076JP33_BIFAD</name>
<dbReference type="PANTHER" id="PTHR43002">
    <property type="entry name" value="GLYCOGEN DEBRANCHING ENZYME"/>
    <property type="match status" value="1"/>
</dbReference>
<dbReference type="EMBL" id="WDLT01000017">
    <property type="protein sequence ID" value="KAB5743707.1"/>
    <property type="molecule type" value="Genomic_DNA"/>
</dbReference>
<dbReference type="GO" id="GO:0005975">
    <property type="term" value="P:carbohydrate metabolic process"/>
    <property type="evidence" value="ECO:0007669"/>
    <property type="project" value="InterPro"/>
</dbReference>
<dbReference type="GO" id="GO:0004553">
    <property type="term" value="F:hydrolase activity, hydrolyzing O-glycosyl compounds"/>
    <property type="evidence" value="ECO:0007669"/>
    <property type="project" value="InterPro"/>
</dbReference>
<dbReference type="CDD" id="cd11341">
    <property type="entry name" value="AmyAc_Pullulanase_LD-like"/>
    <property type="match status" value="1"/>
</dbReference>
<dbReference type="EMBL" id="NAQF01000006">
    <property type="protein sequence ID" value="OQM57362.1"/>
    <property type="molecule type" value="Genomic_DNA"/>
</dbReference>
<evidence type="ECO:0000313" key="5">
    <source>
        <dbReference type="EMBL" id="OQM57362.1"/>
    </source>
</evidence>
<dbReference type="Pfam" id="PF02922">
    <property type="entry name" value="CBM_48"/>
    <property type="match status" value="1"/>
</dbReference>
<dbReference type="CDD" id="cd02860">
    <property type="entry name" value="E_set_Pullulanase"/>
    <property type="match status" value="1"/>
</dbReference>
<dbReference type="InterPro" id="IPR004193">
    <property type="entry name" value="Glyco_hydro_13_N"/>
</dbReference>
<dbReference type="InterPro" id="IPR014756">
    <property type="entry name" value="Ig_E-set"/>
</dbReference>
<dbReference type="Gene3D" id="3.20.20.80">
    <property type="entry name" value="Glycosidases"/>
    <property type="match status" value="1"/>
</dbReference>
<reference evidence="3 8" key="3">
    <citation type="submission" date="2023-06" db="EMBL/GenBank/DDBJ databases">
        <title>Complete Genome Sequences of Bifidobacterium faecale strain JCM19861T was isolated from human faeces by Jung-Hye Choi et al. (2014).</title>
        <authorList>
            <person name="Okuhama S."/>
            <person name="Takahashi H."/>
            <person name="Imaizumi K."/>
            <person name="Nakayama S."/>
            <person name="Ogata Y."/>
            <person name="Suda W."/>
        </authorList>
    </citation>
    <scope>NUCLEOTIDE SEQUENCE [LARGE SCALE GENOMIC DNA]</scope>
    <source>
        <strain evidence="3 8">JCM 19861</strain>
    </source>
</reference>
<keyword evidence="8" id="KW-1185">Reference proteome</keyword>
<evidence type="ECO:0000313" key="3">
    <source>
        <dbReference type="EMBL" id="BEK83849.1"/>
    </source>
</evidence>
<evidence type="ECO:0000259" key="2">
    <source>
        <dbReference type="SMART" id="SM00642"/>
    </source>
</evidence>
<gene>
    <name evidence="3" type="primary">pulA_2</name>
    <name evidence="3" type="ORF">B19861_17910</name>
    <name evidence="5" type="ORF">B5789_1424</name>
    <name evidence="4" type="ORF">GA752_09930</name>
</gene>
<dbReference type="KEGG" id="badl:BADO_1451"/>
<comment type="similarity">
    <text evidence="1">Belongs to the glycosyl hydrolase 13 family.</text>
</comment>
<dbReference type="SUPFAM" id="SSF51445">
    <property type="entry name" value="(Trans)glycosidases"/>
    <property type="match status" value="1"/>
</dbReference>
<dbReference type="InterPro" id="IPR013783">
    <property type="entry name" value="Ig-like_fold"/>
</dbReference>
<organism evidence="4 7">
    <name type="scientific">Bifidobacterium adolescentis</name>
    <dbReference type="NCBI Taxonomy" id="1680"/>
    <lineage>
        <taxon>Bacteria</taxon>
        <taxon>Bacillati</taxon>
        <taxon>Actinomycetota</taxon>
        <taxon>Actinomycetes</taxon>
        <taxon>Bifidobacteriales</taxon>
        <taxon>Bifidobacteriaceae</taxon>
        <taxon>Bifidobacterium</taxon>
    </lineage>
</organism>
<dbReference type="InterPro" id="IPR006047">
    <property type="entry name" value="GH13_cat_dom"/>
</dbReference>
<evidence type="ECO:0000313" key="4">
    <source>
        <dbReference type="EMBL" id="KAB5743707.1"/>
    </source>
</evidence>
<proteinExistence type="inferred from homology"/>
<evidence type="ECO:0000256" key="1">
    <source>
        <dbReference type="ARBA" id="ARBA00008061"/>
    </source>
</evidence>
<dbReference type="Gene3D" id="2.60.40.10">
    <property type="entry name" value="Immunoglobulins"/>
    <property type="match status" value="1"/>
</dbReference>
<dbReference type="SMART" id="SM00642">
    <property type="entry name" value="Aamy"/>
    <property type="match status" value="1"/>
</dbReference>
<reference evidence="4 7" key="2">
    <citation type="journal article" date="2019" name="Nat. Med.">
        <title>A library of human gut bacterial isolates paired with longitudinal multiomics data enables mechanistic microbiome research.</title>
        <authorList>
            <person name="Poyet M."/>
            <person name="Groussin M."/>
            <person name="Gibbons S.M."/>
            <person name="Avila-Pacheco J."/>
            <person name="Jiang X."/>
            <person name="Kearney S.M."/>
            <person name="Perrotta A.R."/>
            <person name="Berdy B."/>
            <person name="Zhao S."/>
            <person name="Lieberman T.D."/>
            <person name="Swanson P.K."/>
            <person name="Smith M."/>
            <person name="Roesemann S."/>
            <person name="Alexander J.E."/>
            <person name="Rich S.A."/>
            <person name="Livny J."/>
            <person name="Vlamakis H."/>
            <person name="Clish C."/>
            <person name="Bullock K."/>
            <person name="Deik A."/>
            <person name="Scott J."/>
            <person name="Pierce K.A."/>
            <person name="Xavier R.J."/>
            <person name="Alm E.J."/>
        </authorList>
    </citation>
    <scope>NUCLEOTIDE SEQUENCE [LARGE SCALE GENOMIC DNA]</scope>
    <source>
        <strain evidence="4 7">BIOML-A190</strain>
    </source>
</reference>
<dbReference type="EMBL" id="AP028457">
    <property type="protein sequence ID" value="BEK83849.1"/>
    <property type="molecule type" value="Genomic_DNA"/>
</dbReference>
<evidence type="ECO:0000313" key="6">
    <source>
        <dbReference type="Proteomes" id="UP000192714"/>
    </source>
</evidence>
<reference evidence="5 6" key="1">
    <citation type="submission" date="2017-03" db="EMBL/GenBank/DDBJ databases">
        <title>Maternal inheritance of bifidobacteria.</title>
        <authorList>
            <person name="Lugli G.A."/>
            <person name="Duranti S."/>
            <person name="Milani C."/>
            <person name="Mancabelli L."/>
        </authorList>
    </citation>
    <scope>NUCLEOTIDE SEQUENCE [LARGE SCALE GENOMIC DNA]</scope>
    <source>
        <strain evidence="5 6">1892B</strain>
    </source>
</reference>
<dbReference type="Pfam" id="PF00128">
    <property type="entry name" value="Alpha-amylase"/>
    <property type="match status" value="1"/>
</dbReference>
<evidence type="ECO:0000313" key="8">
    <source>
        <dbReference type="Proteomes" id="UP001357973"/>
    </source>
</evidence>
<evidence type="ECO:0000313" key="7">
    <source>
        <dbReference type="Proteomes" id="UP000437631"/>
    </source>
</evidence>
<dbReference type="AlphaFoldDB" id="A0A076JP33"/>
<dbReference type="eggNOG" id="COG1523">
    <property type="taxonomic scope" value="Bacteria"/>
</dbReference>
<dbReference type="InterPro" id="IPR017853">
    <property type="entry name" value="GH"/>
</dbReference>
<feature type="domain" description="Glycosyl hydrolase family 13 catalytic" evidence="2">
    <location>
        <begin position="145"/>
        <end position="591"/>
    </location>
</feature>
<dbReference type="Proteomes" id="UP001357973">
    <property type="component" value="Chromosome"/>
</dbReference>
<dbReference type="SUPFAM" id="SSF81296">
    <property type="entry name" value="E set domains"/>
    <property type="match status" value="1"/>
</dbReference>
<dbReference type="RefSeq" id="WP_003811268.1">
    <property type="nucleotide sequence ID" value="NZ_AP028457.1"/>
</dbReference>
<dbReference type="Proteomes" id="UP000437631">
    <property type="component" value="Unassembled WGS sequence"/>
</dbReference>
<accession>A0A076JP33</accession>
<dbReference type="Proteomes" id="UP000192714">
    <property type="component" value="Unassembled WGS sequence"/>
</dbReference>
<sequence length="684" mass="75373">MTLVDSFAQPNTSVAEPFPLCLERPLGAVVTETGTQFALWAPSAQKVTLRLFSRGSMGESGDALIGQYTMRPESDGSWTYDFADNMHGVYYDFLIERDCGSVDRIADPWARGAGVNGRRSMVVDFSRTNPDGWYRDHMPDVPLAQTVVWETHVGDFSNDPAGGFPESHRGKYLAFTDDGTSLDGHPDFPTGIAYLKKLGVTAVQLMPIYDFGSVDEETCDRYNWGYDPVNYNVPEGSYSTNPFDGSVRIREVKQMVQALHNAGIKVIMDVVYNHMFSPDNWFERSVPDYFLRRKPNGALANGSGCGCDMATERKMFRRFIVESVTFWAREYHMDGFRFDLMGLIDVDTMNAVRAALDEIPGRGRDILMYGEPWSAGATAPLPSDTVLADKSGLSKLDSRIGHFCDTTRDTIKGHVFFSDRPGYVNGGMHENVAAAREAVDAWRRGKHSEGVAGQVIQYVSAHDDLTLWDKLCASFAAGSLGSTVAEGVNENTVDVPKVMYDADFSAEGLAGVGPQIAAALTDVMDANKLAVGITLTSAGIPFMLSGEEFARTKFGSSDSYDSAKELNWLDWNRAWQKRDLIEYYAKLIALRKSDPQWFDGNRNIVDTEGDELVFRVGDYLMAANPGRHVGVIDVAVTGLEPIGGIRRYWCGLGSSVSPVEGNVSAGDGDYLIVPPHTFAIWRLQ</sequence>
<protein>
    <submittedName>
        <fullName evidence="3 4">Pullulanase</fullName>
    </submittedName>
</protein>